<reference evidence="1 2" key="1">
    <citation type="submission" date="2019-04" db="EMBL/GenBank/DDBJ databases">
        <title>Whole Genome Sequencing of Pectobacterium punjabense SS95.</title>
        <authorList>
            <person name="Sarfraz S."/>
            <person name="Oulghazi S."/>
            <person name="Roques C."/>
            <person name="Vandecasteele C."/>
            <person name="Faure D."/>
        </authorList>
    </citation>
    <scope>NUCLEOTIDE SEQUENCE [LARGE SCALE GENOMIC DNA]</scope>
    <source>
        <strain evidence="1 2">SS95</strain>
    </source>
</reference>
<dbReference type="Pfam" id="PF09905">
    <property type="entry name" value="VF530"/>
    <property type="match status" value="1"/>
</dbReference>
<evidence type="ECO:0000313" key="1">
    <source>
        <dbReference type="EMBL" id="QJA20410.1"/>
    </source>
</evidence>
<dbReference type="RefSeq" id="WP_107169515.1">
    <property type="nucleotide sequence ID" value="NZ_CP038498.1"/>
</dbReference>
<sequence length="95" mass="10672">MTAHISKDPLHGVTLEMQINALVDRFGWVELGKLININCFKNDPSVKSSLKFLRRTPWARAEVEALYLDSLDDVASAKSDDSVVDPWANSRKNKS</sequence>
<dbReference type="Proteomes" id="UP000502681">
    <property type="component" value="Chromosome"/>
</dbReference>
<dbReference type="InterPro" id="IPR036361">
    <property type="entry name" value="SAP_dom_sf"/>
</dbReference>
<protein>
    <submittedName>
        <fullName evidence="1">DUF2132 domain-containing protein</fullName>
    </submittedName>
</protein>
<accession>A0ABX6L271</accession>
<evidence type="ECO:0000313" key="2">
    <source>
        <dbReference type="Proteomes" id="UP000502681"/>
    </source>
</evidence>
<keyword evidence="2" id="KW-1185">Reference proteome</keyword>
<dbReference type="InterPro" id="IPR018668">
    <property type="entry name" value="DNA-binding_VF530-like"/>
</dbReference>
<dbReference type="Gene3D" id="1.10.720.30">
    <property type="entry name" value="SAP domain"/>
    <property type="match status" value="1"/>
</dbReference>
<name>A0ABX6L271_9GAMM</name>
<dbReference type="GeneID" id="90763465"/>
<dbReference type="EMBL" id="CP038498">
    <property type="protein sequence ID" value="QJA20410.1"/>
    <property type="molecule type" value="Genomic_DNA"/>
</dbReference>
<proteinExistence type="predicted"/>
<organism evidence="1 2">
    <name type="scientific">Pectobacterium punjabense</name>
    <dbReference type="NCBI Taxonomy" id="2108399"/>
    <lineage>
        <taxon>Bacteria</taxon>
        <taxon>Pseudomonadati</taxon>
        <taxon>Pseudomonadota</taxon>
        <taxon>Gammaproteobacteria</taxon>
        <taxon>Enterobacterales</taxon>
        <taxon>Pectobacteriaceae</taxon>
        <taxon>Pectobacterium</taxon>
    </lineage>
</organism>
<gene>
    <name evidence="1" type="ORF">E2566_10960</name>
</gene>